<dbReference type="InterPro" id="IPR002048">
    <property type="entry name" value="EF_hand_dom"/>
</dbReference>
<comment type="caution">
    <text evidence="5">The sequence shown here is derived from an EMBL/GenBank/DDBJ whole genome shotgun (WGS) entry which is preliminary data.</text>
</comment>
<keyword evidence="3" id="KW-0472">Membrane</keyword>
<keyword evidence="3" id="KW-0812">Transmembrane</keyword>
<dbReference type="EMBL" id="LGRX02027007">
    <property type="protein sequence ID" value="KAK3249955.1"/>
    <property type="molecule type" value="Genomic_DNA"/>
</dbReference>
<feature type="transmembrane region" description="Helical" evidence="3">
    <location>
        <begin position="489"/>
        <end position="507"/>
    </location>
</feature>
<evidence type="ECO:0000256" key="2">
    <source>
        <dbReference type="ARBA" id="ARBA00022837"/>
    </source>
</evidence>
<dbReference type="Gene3D" id="1.10.238.10">
    <property type="entry name" value="EF-hand"/>
    <property type="match status" value="2"/>
</dbReference>
<accession>A0AAE0F4E9</accession>
<feature type="transmembrane region" description="Helical" evidence="3">
    <location>
        <begin position="420"/>
        <end position="437"/>
    </location>
</feature>
<evidence type="ECO:0000256" key="1">
    <source>
        <dbReference type="ARBA" id="ARBA00022737"/>
    </source>
</evidence>
<feature type="transmembrane region" description="Helical" evidence="3">
    <location>
        <begin position="385"/>
        <end position="408"/>
    </location>
</feature>
<dbReference type="SUPFAM" id="SSF47473">
    <property type="entry name" value="EF-hand"/>
    <property type="match status" value="1"/>
</dbReference>
<dbReference type="InterPro" id="IPR011992">
    <property type="entry name" value="EF-hand-dom_pair"/>
</dbReference>
<keyword evidence="1" id="KW-0677">Repeat</keyword>
<dbReference type="PROSITE" id="PS50222">
    <property type="entry name" value="EF_HAND_2"/>
    <property type="match status" value="4"/>
</dbReference>
<feature type="domain" description="EF-hand" evidence="4">
    <location>
        <begin position="1"/>
        <end position="32"/>
    </location>
</feature>
<evidence type="ECO:0000313" key="6">
    <source>
        <dbReference type="Proteomes" id="UP001190700"/>
    </source>
</evidence>
<reference evidence="5 6" key="1">
    <citation type="journal article" date="2015" name="Genome Biol. Evol.">
        <title>Comparative Genomics of a Bacterivorous Green Alga Reveals Evolutionary Causalities and Consequences of Phago-Mixotrophic Mode of Nutrition.</title>
        <authorList>
            <person name="Burns J.A."/>
            <person name="Paasch A."/>
            <person name="Narechania A."/>
            <person name="Kim E."/>
        </authorList>
    </citation>
    <scope>NUCLEOTIDE SEQUENCE [LARGE SCALE GENOMIC DNA]</scope>
    <source>
        <strain evidence="5 6">PLY_AMNH</strain>
    </source>
</reference>
<feature type="transmembrane region" description="Helical" evidence="3">
    <location>
        <begin position="282"/>
        <end position="304"/>
    </location>
</feature>
<sequence>MLLEQFQKWDVNNTGKITPEMLQERATRRGEDLSKEEANAIIAESDLAGDGVIKFSEYKYAMRKAVGTAIELEKESLSQLFASFDGDGDGLVTWWELQDITRALGCRLTRQRAEDLVSSVDKDEDGRISLNEFLSIPKIATLLSSRTWCTQLLCSSTGEQPLSRVTLREVGPFVTSAYGVLPDGTLVHRTGRRMRKRRSKIATLAIKYDASEFSLPLLGDVRISSSSGRIKYWEPPVIADDNFNPSVLLAICFLAGSLLFAEGSAIEAFLCRYPWQALTLEFWGVTIPYLFGSLLFDVGCWLLMVESLNIGYEQRLELWKRVEASKEANTSFSTVSASGASQTVVETDILDENASDSENAVYHGPYVQKPEWKWFGTDWQRLDFVGAWVFTFGAVCYTVLCITGLPVFSFEEPVHRSLQSLGVIGSNCFVLGSYLYWSEFNESWIPLYRPHRIAWWINLLNLLGSFAFLLSAICVFYDMEEGVRSFELIIGYFGGSVMFLGASYLLYLEAINPNDVEIDDLQVFH</sequence>
<feature type="domain" description="EF-hand" evidence="4">
    <location>
        <begin position="33"/>
        <end position="68"/>
    </location>
</feature>
<feature type="transmembrane region" description="Helical" evidence="3">
    <location>
        <begin position="247"/>
        <end position="270"/>
    </location>
</feature>
<dbReference type="PROSITE" id="PS00018">
    <property type="entry name" value="EF_HAND_1"/>
    <property type="match status" value="2"/>
</dbReference>
<name>A0AAE0F4E9_9CHLO</name>
<dbReference type="CDD" id="cd00051">
    <property type="entry name" value="EFh"/>
    <property type="match status" value="2"/>
</dbReference>
<proteinExistence type="predicted"/>
<dbReference type="GO" id="GO:0005509">
    <property type="term" value="F:calcium ion binding"/>
    <property type="evidence" value="ECO:0007669"/>
    <property type="project" value="InterPro"/>
</dbReference>
<dbReference type="AlphaFoldDB" id="A0AAE0F4E9"/>
<dbReference type="InterPro" id="IPR018247">
    <property type="entry name" value="EF_Hand_1_Ca_BS"/>
</dbReference>
<dbReference type="InterPro" id="IPR050145">
    <property type="entry name" value="Centrin_CML-like"/>
</dbReference>
<dbReference type="Proteomes" id="UP001190700">
    <property type="component" value="Unassembled WGS sequence"/>
</dbReference>
<evidence type="ECO:0000259" key="4">
    <source>
        <dbReference type="PROSITE" id="PS50222"/>
    </source>
</evidence>
<organism evidence="5 6">
    <name type="scientific">Cymbomonas tetramitiformis</name>
    <dbReference type="NCBI Taxonomy" id="36881"/>
    <lineage>
        <taxon>Eukaryota</taxon>
        <taxon>Viridiplantae</taxon>
        <taxon>Chlorophyta</taxon>
        <taxon>Pyramimonadophyceae</taxon>
        <taxon>Pyramimonadales</taxon>
        <taxon>Pyramimonadaceae</taxon>
        <taxon>Cymbomonas</taxon>
    </lineage>
</organism>
<dbReference type="SMART" id="SM00054">
    <property type="entry name" value="EFh"/>
    <property type="match status" value="4"/>
</dbReference>
<evidence type="ECO:0000256" key="3">
    <source>
        <dbReference type="SAM" id="Phobius"/>
    </source>
</evidence>
<keyword evidence="3" id="KW-1133">Transmembrane helix</keyword>
<evidence type="ECO:0000313" key="5">
    <source>
        <dbReference type="EMBL" id="KAK3249955.1"/>
    </source>
</evidence>
<feature type="transmembrane region" description="Helical" evidence="3">
    <location>
        <begin position="453"/>
        <end position="477"/>
    </location>
</feature>
<dbReference type="Pfam" id="PF13499">
    <property type="entry name" value="EF-hand_7"/>
    <property type="match status" value="2"/>
</dbReference>
<gene>
    <name evidence="5" type="ORF">CYMTET_40643</name>
</gene>
<dbReference type="PANTHER" id="PTHR23050">
    <property type="entry name" value="CALCIUM BINDING PROTEIN"/>
    <property type="match status" value="1"/>
</dbReference>
<keyword evidence="2" id="KW-0106">Calcium</keyword>
<protein>
    <recommendedName>
        <fullName evidence="4">EF-hand domain-containing protein</fullName>
    </recommendedName>
</protein>
<feature type="domain" description="EF-hand" evidence="4">
    <location>
        <begin position="108"/>
        <end position="143"/>
    </location>
</feature>
<keyword evidence="6" id="KW-1185">Reference proteome</keyword>
<feature type="domain" description="EF-hand" evidence="4">
    <location>
        <begin position="72"/>
        <end position="107"/>
    </location>
</feature>